<feature type="domain" description="Aminoglycoside phosphotransferase" evidence="2">
    <location>
        <begin position="88"/>
        <end position="263"/>
    </location>
</feature>
<feature type="compositionally biased region" description="Basic residues" evidence="1">
    <location>
        <begin position="29"/>
        <end position="41"/>
    </location>
</feature>
<evidence type="ECO:0000313" key="4">
    <source>
        <dbReference type="Proteomes" id="UP000813444"/>
    </source>
</evidence>
<accession>A0A8K0SRL6</accession>
<evidence type="ECO:0000313" key="3">
    <source>
        <dbReference type="EMBL" id="KAH7317052.1"/>
    </source>
</evidence>
<gene>
    <name evidence="3" type="ORF">B0I35DRAFT_354568</name>
</gene>
<name>A0A8K0SRL6_9HYPO</name>
<dbReference type="InterPro" id="IPR002575">
    <property type="entry name" value="Aminoglycoside_PTrfase"/>
</dbReference>
<dbReference type="CDD" id="cd05120">
    <property type="entry name" value="APH_ChoK_like"/>
    <property type="match status" value="1"/>
</dbReference>
<organism evidence="3 4">
    <name type="scientific">Stachybotrys elegans</name>
    <dbReference type="NCBI Taxonomy" id="80388"/>
    <lineage>
        <taxon>Eukaryota</taxon>
        <taxon>Fungi</taxon>
        <taxon>Dikarya</taxon>
        <taxon>Ascomycota</taxon>
        <taxon>Pezizomycotina</taxon>
        <taxon>Sordariomycetes</taxon>
        <taxon>Hypocreomycetidae</taxon>
        <taxon>Hypocreales</taxon>
        <taxon>Stachybotryaceae</taxon>
        <taxon>Stachybotrys</taxon>
    </lineage>
</organism>
<feature type="compositionally biased region" description="Polar residues" evidence="1">
    <location>
        <begin position="1"/>
        <end position="14"/>
    </location>
</feature>
<keyword evidence="4" id="KW-1185">Reference proteome</keyword>
<dbReference type="Proteomes" id="UP000813444">
    <property type="component" value="Unassembled WGS sequence"/>
</dbReference>
<evidence type="ECO:0000259" key="2">
    <source>
        <dbReference type="Pfam" id="PF01636"/>
    </source>
</evidence>
<keyword evidence="3" id="KW-0418">Kinase</keyword>
<feature type="region of interest" description="Disordered" evidence="1">
    <location>
        <begin position="1"/>
        <end position="54"/>
    </location>
</feature>
<evidence type="ECO:0000256" key="1">
    <source>
        <dbReference type="SAM" id="MobiDB-lite"/>
    </source>
</evidence>
<reference evidence="3" key="1">
    <citation type="journal article" date="2021" name="Nat. Commun.">
        <title>Genetic determinants of endophytism in the Arabidopsis root mycobiome.</title>
        <authorList>
            <person name="Mesny F."/>
            <person name="Miyauchi S."/>
            <person name="Thiergart T."/>
            <person name="Pickel B."/>
            <person name="Atanasova L."/>
            <person name="Karlsson M."/>
            <person name="Huettel B."/>
            <person name="Barry K.W."/>
            <person name="Haridas S."/>
            <person name="Chen C."/>
            <person name="Bauer D."/>
            <person name="Andreopoulos W."/>
            <person name="Pangilinan J."/>
            <person name="LaButti K."/>
            <person name="Riley R."/>
            <person name="Lipzen A."/>
            <person name="Clum A."/>
            <person name="Drula E."/>
            <person name="Henrissat B."/>
            <person name="Kohler A."/>
            <person name="Grigoriev I.V."/>
            <person name="Martin F.M."/>
            <person name="Hacquard S."/>
        </authorList>
    </citation>
    <scope>NUCLEOTIDE SEQUENCE</scope>
    <source>
        <strain evidence="3">MPI-CAGE-CH-0235</strain>
    </source>
</reference>
<proteinExistence type="predicted"/>
<dbReference type="EMBL" id="JAGPNK010000008">
    <property type="protein sequence ID" value="KAH7317052.1"/>
    <property type="molecule type" value="Genomic_DNA"/>
</dbReference>
<dbReference type="AlphaFoldDB" id="A0A8K0SRL6"/>
<dbReference type="InterPro" id="IPR051678">
    <property type="entry name" value="AGP_Transferase"/>
</dbReference>
<dbReference type="SUPFAM" id="SSF56112">
    <property type="entry name" value="Protein kinase-like (PK-like)"/>
    <property type="match status" value="1"/>
</dbReference>
<comment type="caution">
    <text evidence="3">The sequence shown here is derived from an EMBL/GenBank/DDBJ whole genome shotgun (WGS) entry which is preliminary data.</text>
</comment>
<dbReference type="Gene3D" id="3.90.1200.10">
    <property type="match status" value="1"/>
</dbReference>
<dbReference type="GO" id="GO:0016301">
    <property type="term" value="F:kinase activity"/>
    <property type="evidence" value="ECO:0007669"/>
    <property type="project" value="UniProtKB-KW"/>
</dbReference>
<sequence>MESSPTPTSTTYCVSRSRGKHPGESTFKARLREKRRSKGLRIHSSDESEPEDELESGAVIMHQLYNRKVVLYPDNTVVKFGKRTDLGEVAALRVAADAGLPVPHVRDTSTSSDGQRRISMGFIQGKTLDKLWSDMSVEQKKDFASQLRGLIEKMRSVPAPPNYIGGCDGIEIRDTRSFSTFHAPACCDKNAFNEFLILNLLERIPPVMRTAFSRQLQTGHRIVLSHCDLAPGNIIVKDGKIEGLIDWEVAGWCPEYWEYVKFFDCFSAGHDWKHYAGDIFPELYHEELVLFQAMSPWQKFA</sequence>
<dbReference type="OrthoDB" id="3250044at2759"/>
<dbReference type="Pfam" id="PF01636">
    <property type="entry name" value="APH"/>
    <property type="match status" value="1"/>
</dbReference>
<dbReference type="PANTHER" id="PTHR21310:SF58">
    <property type="entry name" value="AMINOGLYCOSIDE PHOSPHOTRANSFERASE DOMAIN-CONTAINING PROTEIN"/>
    <property type="match status" value="1"/>
</dbReference>
<dbReference type="PANTHER" id="PTHR21310">
    <property type="entry name" value="AMINOGLYCOSIDE PHOSPHOTRANSFERASE-RELATED-RELATED"/>
    <property type="match status" value="1"/>
</dbReference>
<dbReference type="InterPro" id="IPR011009">
    <property type="entry name" value="Kinase-like_dom_sf"/>
</dbReference>
<protein>
    <submittedName>
        <fullName evidence="3">Kinase-like domain-containing protein</fullName>
    </submittedName>
</protein>
<keyword evidence="3" id="KW-0808">Transferase</keyword>